<dbReference type="PANTHER" id="PTHR43190:SF3">
    <property type="entry name" value="N-ACETYL-D-GLUCOSAMINE KINASE"/>
    <property type="match status" value="1"/>
</dbReference>
<evidence type="ECO:0000259" key="1">
    <source>
        <dbReference type="Pfam" id="PF01869"/>
    </source>
</evidence>
<dbReference type="InterPro" id="IPR043129">
    <property type="entry name" value="ATPase_NBD"/>
</dbReference>
<dbReference type="SUPFAM" id="SSF53067">
    <property type="entry name" value="Actin-like ATPase domain"/>
    <property type="match status" value="2"/>
</dbReference>
<keyword evidence="2" id="KW-0418">Kinase</keyword>
<protein>
    <submittedName>
        <fullName evidence="2">N-acetylglucosamine kinase</fullName>
    </submittedName>
</protein>
<proteinExistence type="predicted"/>
<dbReference type="Pfam" id="PF01869">
    <property type="entry name" value="BcrAD_BadFG"/>
    <property type="match status" value="1"/>
</dbReference>
<dbReference type="OrthoDB" id="9816014at2"/>
<dbReference type="AlphaFoldDB" id="A0A1A9EYR9"/>
<dbReference type="InterPro" id="IPR052519">
    <property type="entry name" value="Euk-type_GlcNAc_Kinase"/>
</dbReference>
<dbReference type="Gene3D" id="3.30.420.40">
    <property type="match status" value="2"/>
</dbReference>
<dbReference type="PANTHER" id="PTHR43190">
    <property type="entry name" value="N-ACETYL-D-GLUCOSAMINE KINASE"/>
    <property type="match status" value="1"/>
</dbReference>
<gene>
    <name evidence="2" type="ORF">A8C75_11850</name>
</gene>
<organism evidence="2 3">
    <name type="scientific">Marinobacterium aestuarii</name>
    <dbReference type="NCBI Taxonomy" id="1821621"/>
    <lineage>
        <taxon>Bacteria</taxon>
        <taxon>Pseudomonadati</taxon>
        <taxon>Pseudomonadota</taxon>
        <taxon>Gammaproteobacteria</taxon>
        <taxon>Oceanospirillales</taxon>
        <taxon>Oceanospirillaceae</taxon>
        <taxon>Marinobacterium</taxon>
    </lineage>
</organism>
<feature type="domain" description="ATPase BadF/BadG/BcrA/BcrD type" evidence="1">
    <location>
        <begin position="9"/>
        <end position="257"/>
    </location>
</feature>
<evidence type="ECO:0000313" key="3">
    <source>
        <dbReference type="Proteomes" id="UP000078070"/>
    </source>
</evidence>
<dbReference type="KEGG" id="mars:A8C75_11850"/>
<keyword evidence="2" id="KW-0808">Transferase</keyword>
<keyword evidence="3" id="KW-1185">Reference proteome</keyword>
<evidence type="ECO:0000313" key="2">
    <source>
        <dbReference type="EMBL" id="ANG63096.1"/>
    </source>
</evidence>
<name>A0A1A9EYR9_9GAMM</name>
<reference evidence="3" key="1">
    <citation type="submission" date="2016-05" db="EMBL/GenBank/DDBJ databases">
        <authorList>
            <person name="Baek K."/>
            <person name="Yang S.-J."/>
        </authorList>
    </citation>
    <scope>NUCLEOTIDE SEQUENCE [LARGE SCALE GENOMIC DNA]</scope>
    <source>
        <strain evidence="3">ST58-10</strain>
    </source>
</reference>
<dbReference type="InterPro" id="IPR002731">
    <property type="entry name" value="ATPase_BadF"/>
</dbReference>
<dbReference type="GO" id="GO:0016301">
    <property type="term" value="F:kinase activity"/>
    <property type="evidence" value="ECO:0007669"/>
    <property type="project" value="UniProtKB-KW"/>
</dbReference>
<dbReference type="CDD" id="cd24082">
    <property type="entry name" value="ASKHA_NBD_GspK-like"/>
    <property type="match status" value="1"/>
</dbReference>
<dbReference type="RefSeq" id="WP_067382431.1">
    <property type="nucleotide sequence ID" value="NZ_CP015839.1"/>
</dbReference>
<dbReference type="STRING" id="1821621.A8C75_11850"/>
<dbReference type="Proteomes" id="UP000078070">
    <property type="component" value="Chromosome"/>
</dbReference>
<reference evidence="2 3" key="2">
    <citation type="journal article" date="2018" name="Int. J. Syst. Evol. Microbiol.">
        <title>Marinobacterium aestuarii sp. nov., a benzene-degrading marine bacterium isolated from estuary sediment.</title>
        <authorList>
            <person name="Bae S.S."/>
            <person name="Jung J."/>
            <person name="Chung D."/>
            <person name="Baek K."/>
        </authorList>
    </citation>
    <scope>NUCLEOTIDE SEQUENCE [LARGE SCALE GENOMIC DNA]</scope>
    <source>
        <strain evidence="2 3">ST58-10</strain>
    </source>
</reference>
<dbReference type="EMBL" id="CP015839">
    <property type="protein sequence ID" value="ANG63096.1"/>
    <property type="molecule type" value="Genomic_DNA"/>
</dbReference>
<accession>A0A1A9EYR9</accession>
<sequence length="295" mass="30903">MNDNAVYLLGADGGGTSCRVRLSTIEGQILGEGRSGSANVRLGVDNAYAEILKATDAALHQAGLDRSVLSRTYAGFGLAGAVDEARRASVRDFPHPFASVAIETDAHTACLGAHGGKPGGILILGTGSCGVYQNAGQFDVIGGWGFMISDQGSGAWLGLNLVRQAMLALDGVIEQTPLSQAVLARFDNSHSQVLDWSEQARPRDYGAFAPLVLQFAAEQDSLALRLLQQCGEDAGELLARLQRLGARRVCLMGGLSEPLRPWLPAALLPLLCAPVGDAMDGALLLALGLLNVRES</sequence>